<dbReference type="EMBL" id="PPTP01000001">
    <property type="protein sequence ID" value="RDB57414.1"/>
    <property type="molecule type" value="Genomic_DNA"/>
</dbReference>
<dbReference type="Pfam" id="PF01656">
    <property type="entry name" value="CbiA"/>
    <property type="match status" value="1"/>
</dbReference>
<protein>
    <submittedName>
        <fullName evidence="2">Chromosome partitioning protein ParF</fullName>
    </submittedName>
</protein>
<name>A0A369LE13_9ACTN</name>
<dbReference type="Proteomes" id="UP000253792">
    <property type="component" value="Unassembled WGS sequence"/>
</dbReference>
<organism evidence="2 3">
    <name type="scientific">Senegalimassilia anaerobia</name>
    <dbReference type="NCBI Taxonomy" id="1473216"/>
    <lineage>
        <taxon>Bacteria</taxon>
        <taxon>Bacillati</taxon>
        <taxon>Actinomycetota</taxon>
        <taxon>Coriobacteriia</taxon>
        <taxon>Coriobacteriales</taxon>
        <taxon>Coriobacteriaceae</taxon>
        <taxon>Senegalimassilia</taxon>
    </lineage>
</organism>
<feature type="domain" description="CobQ/CobB/MinD/ParA nucleotide binding" evidence="1">
    <location>
        <begin position="4"/>
        <end position="158"/>
    </location>
</feature>
<evidence type="ECO:0000313" key="3">
    <source>
        <dbReference type="Proteomes" id="UP000253792"/>
    </source>
</evidence>
<dbReference type="RefSeq" id="WP_015539412.1">
    <property type="nucleotide sequence ID" value="NZ_CAUBPU010000009.1"/>
</dbReference>
<reference evidence="2 3" key="1">
    <citation type="journal article" date="2018" name="Elife">
        <title>Discovery and characterization of a prevalent human gut bacterial enzyme sufficient for the inactivation of a family of plant toxins.</title>
        <authorList>
            <person name="Koppel N."/>
            <person name="Bisanz J.E."/>
            <person name="Pandelia M.E."/>
            <person name="Turnbaugh P.J."/>
            <person name="Balskus E.P."/>
        </authorList>
    </citation>
    <scope>NUCLEOTIDE SEQUENCE [LARGE SCALE GENOMIC DNA]</scope>
    <source>
        <strain evidence="3">anaerobia AP69FAA</strain>
    </source>
</reference>
<dbReference type="OrthoDB" id="3173068at2"/>
<dbReference type="InterPro" id="IPR050678">
    <property type="entry name" value="DNA_Partitioning_ATPase"/>
</dbReference>
<dbReference type="AlphaFoldDB" id="A0A369LE13"/>
<dbReference type="Gene3D" id="3.40.50.300">
    <property type="entry name" value="P-loop containing nucleotide triphosphate hydrolases"/>
    <property type="match status" value="2"/>
</dbReference>
<dbReference type="PANTHER" id="PTHR13696">
    <property type="entry name" value="P-LOOP CONTAINING NUCLEOSIDE TRIPHOSPHATE HYDROLASE"/>
    <property type="match status" value="1"/>
</dbReference>
<evidence type="ECO:0000259" key="1">
    <source>
        <dbReference type="Pfam" id="PF01656"/>
    </source>
</evidence>
<dbReference type="InterPro" id="IPR027417">
    <property type="entry name" value="P-loop_NTPase"/>
</dbReference>
<dbReference type="PANTHER" id="PTHR13696:SF52">
    <property type="entry name" value="PARA FAMILY PROTEIN CT_582"/>
    <property type="match status" value="1"/>
</dbReference>
<dbReference type="SUPFAM" id="SSF52540">
    <property type="entry name" value="P-loop containing nucleoside triphosphate hydrolases"/>
    <property type="match status" value="1"/>
</dbReference>
<evidence type="ECO:0000313" key="2">
    <source>
        <dbReference type="EMBL" id="RDB57414.1"/>
    </source>
</evidence>
<sequence>MKTIVLVNQKGGVGKTTFADEIAWGLERRGREVGFINLDPQGGASHEQKTVEGEKAVTVVDTPGYLNDKLGGCVEVADIAIVPVEPSQRGLRAMKRTIQLITGVNPELEIGLIVNRYSDKRIIDRSFTDFLTADDLPILGCVPTAEAFKRGASFNRPVSEVQPGGRAADAIEGILDKVEAML</sequence>
<dbReference type="CDD" id="cd02042">
    <property type="entry name" value="ParAB_family"/>
    <property type="match status" value="1"/>
</dbReference>
<keyword evidence="3" id="KW-1185">Reference proteome</keyword>
<accession>A0A369LE13</accession>
<dbReference type="InterPro" id="IPR002586">
    <property type="entry name" value="CobQ/CobB/MinD/ParA_Nub-bd_dom"/>
</dbReference>
<dbReference type="PIRSF" id="PIRSF009320">
    <property type="entry name" value="Nuc_binding_HP_1000"/>
    <property type="match status" value="1"/>
</dbReference>
<proteinExistence type="predicted"/>
<comment type="caution">
    <text evidence="2">The sequence shown here is derived from an EMBL/GenBank/DDBJ whole genome shotgun (WGS) entry which is preliminary data.</text>
</comment>
<gene>
    <name evidence="2" type="ORF">C1880_00890</name>
</gene>